<dbReference type="EMBL" id="FXAC01000001">
    <property type="protein sequence ID" value="SME87927.1"/>
    <property type="molecule type" value="Genomic_DNA"/>
</dbReference>
<sequence>MGVLNPTVLEGLDVSHAMCAPACALFDLPDVHVLTIERHRSSFTLVVETVPSLVGCPACGVLAVGHGRVAVLLHDLPCAGVPVRVVWRKRRYRCHETACEVTTFSEVHELAAPRAKLTTRAIAWAVGQLRCHDIAVSALAQMLGVAWNTVWDAITPVIEAQLAAEDRLAGVDALGVDEHVWRHVGPPGTGLVTGIVDHSRGEDGRPRARLLDLVPGRTGAAYGDWLIEQGPTFTSGIRTATLDPFHGYANAIRDELPEAITVLDAFHVVKLGGQALDEVRRRVQQDTLGHRGRTGDPLYGIRRTLQIGAEHLTERQVRRLNAKLEAGDPHHEVTLAWHCYQKLRAVYHARPEQGRRLVAEILGAFPSCPIPEIARLGRTLRRWKAAILAYFDTAGASNGPTEAVNGVIETMRRVARGFRNFDNYRLRALLAAGGHRPWRKTATHTQL</sequence>
<name>A0A1X7C0T4_9MICC</name>
<evidence type="ECO:0000259" key="3">
    <source>
        <dbReference type="Pfam" id="PF14690"/>
    </source>
</evidence>
<dbReference type="InterPro" id="IPR032877">
    <property type="entry name" value="Transposase_HTH"/>
</dbReference>
<dbReference type="Proteomes" id="UP000192929">
    <property type="component" value="Unassembled WGS sequence"/>
</dbReference>
<evidence type="ECO:0000259" key="1">
    <source>
        <dbReference type="Pfam" id="PF01610"/>
    </source>
</evidence>
<organism evidence="4 5">
    <name type="scientific">Kocuria marina subsp. indica</name>
    <dbReference type="NCBI Taxonomy" id="1049583"/>
    <lineage>
        <taxon>Bacteria</taxon>
        <taxon>Bacillati</taxon>
        <taxon>Actinomycetota</taxon>
        <taxon>Actinomycetes</taxon>
        <taxon>Micrococcales</taxon>
        <taxon>Micrococcaceae</taxon>
        <taxon>Kocuria</taxon>
    </lineage>
</organism>
<evidence type="ECO:0000259" key="2">
    <source>
        <dbReference type="Pfam" id="PF13542"/>
    </source>
</evidence>
<protein>
    <submittedName>
        <fullName evidence="4">Transposase</fullName>
    </submittedName>
</protein>
<dbReference type="Pfam" id="PF01610">
    <property type="entry name" value="DDE_Tnp_ISL3"/>
    <property type="match status" value="1"/>
</dbReference>
<dbReference type="InterPro" id="IPR002560">
    <property type="entry name" value="Transposase_DDE"/>
</dbReference>
<dbReference type="InterPro" id="IPR047951">
    <property type="entry name" value="Transpos_ISL3"/>
</dbReference>
<dbReference type="PANTHER" id="PTHR33498:SF1">
    <property type="entry name" value="TRANSPOSASE FOR INSERTION SEQUENCE ELEMENT IS1557"/>
    <property type="match status" value="1"/>
</dbReference>
<accession>A0A1X7C0T4</accession>
<keyword evidence="5" id="KW-1185">Reference proteome</keyword>
<dbReference type="NCBIfam" id="NF033550">
    <property type="entry name" value="transpos_ISL3"/>
    <property type="match status" value="1"/>
</dbReference>
<dbReference type="InterPro" id="IPR029261">
    <property type="entry name" value="Transposase_Znf"/>
</dbReference>
<gene>
    <name evidence="4" type="ORF">SAMN06296028_1012</name>
</gene>
<reference evidence="5" key="1">
    <citation type="submission" date="2017-04" db="EMBL/GenBank/DDBJ databases">
        <authorList>
            <person name="Varghese N."/>
            <person name="Submissions S."/>
        </authorList>
    </citation>
    <scope>NUCLEOTIDE SEQUENCE [LARGE SCALE GENOMIC DNA]</scope>
    <source>
        <strain evidence="5">NIO-1021</strain>
    </source>
</reference>
<dbReference type="Pfam" id="PF13542">
    <property type="entry name" value="HTH_Tnp_ISL3"/>
    <property type="match status" value="1"/>
</dbReference>
<proteinExistence type="predicted"/>
<feature type="domain" description="Transposase IS204/IS1001/IS1096/IS1165 helix-turn-helix" evidence="2">
    <location>
        <begin position="109"/>
        <end position="155"/>
    </location>
</feature>
<dbReference type="AlphaFoldDB" id="A0A1X7C0T4"/>
<dbReference type="PANTHER" id="PTHR33498">
    <property type="entry name" value="TRANSPOSASE FOR INSERTION SEQUENCE ELEMENT IS1557"/>
    <property type="match status" value="1"/>
</dbReference>
<feature type="domain" description="Transposase IS204/IS1001/IS1096/IS1165 DDE" evidence="1">
    <location>
        <begin position="174"/>
        <end position="427"/>
    </location>
</feature>
<feature type="domain" description="Transposase IS204/IS1001/IS1096/IS1165 zinc-finger" evidence="3">
    <location>
        <begin position="55"/>
        <end position="96"/>
    </location>
</feature>
<dbReference type="Pfam" id="PF14690">
    <property type="entry name" value="Zn_ribbon_ISL3"/>
    <property type="match status" value="1"/>
</dbReference>
<evidence type="ECO:0000313" key="5">
    <source>
        <dbReference type="Proteomes" id="UP000192929"/>
    </source>
</evidence>
<evidence type="ECO:0000313" key="4">
    <source>
        <dbReference type="EMBL" id="SME87927.1"/>
    </source>
</evidence>